<proteinExistence type="predicted"/>
<protein>
    <submittedName>
        <fullName evidence="1">Uncharacterized protein</fullName>
    </submittedName>
</protein>
<organism evidence="1 2">
    <name type="scientific">Holothuria leucospilota</name>
    <name type="common">Black long sea cucumber</name>
    <name type="synonym">Mertensiothuria leucospilota</name>
    <dbReference type="NCBI Taxonomy" id="206669"/>
    <lineage>
        <taxon>Eukaryota</taxon>
        <taxon>Metazoa</taxon>
        <taxon>Echinodermata</taxon>
        <taxon>Eleutherozoa</taxon>
        <taxon>Echinozoa</taxon>
        <taxon>Holothuroidea</taxon>
        <taxon>Aspidochirotacea</taxon>
        <taxon>Aspidochirotida</taxon>
        <taxon>Holothuriidae</taxon>
        <taxon>Holothuria</taxon>
    </lineage>
</organism>
<accession>A0A9Q1CLP2</accession>
<dbReference type="EMBL" id="JAIZAY010000002">
    <property type="protein sequence ID" value="KAJ8046809.1"/>
    <property type="molecule type" value="Genomic_DNA"/>
</dbReference>
<dbReference type="AlphaFoldDB" id="A0A9Q1CLP2"/>
<evidence type="ECO:0000313" key="2">
    <source>
        <dbReference type="Proteomes" id="UP001152320"/>
    </source>
</evidence>
<sequence>MPPFILFDRNRLKVKNEKKKQMVCYKMFKISVDMSLNPCHFEMFSSSKVHVDKSSKSKEQRNKVNMEQCVYKNAAQLHRRHNVELPMSPNATPSILQLGDEVKRYVTSLGI</sequence>
<dbReference type="Proteomes" id="UP001152320">
    <property type="component" value="Chromosome 2"/>
</dbReference>
<comment type="caution">
    <text evidence="1">The sequence shown here is derived from an EMBL/GenBank/DDBJ whole genome shotgun (WGS) entry which is preliminary data.</text>
</comment>
<evidence type="ECO:0000313" key="1">
    <source>
        <dbReference type="EMBL" id="KAJ8046809.1"/>
    </source>
</evidence>
<name>A0A9Q1CLP2_HOLLE</name>
<keyword evidence="2" id="KW-1185">Reference proteome</keyword>
<reference evidence="1" key="1">
    <citation type="submission" date="2021-10" db="EMBL/GenBank/DDBJ databases">
        <title>Tropical sea cucumber genome reveals ecological adaptation and Cuvierian tubules defense mechanism.</title>
        <authorList>
            <person name="Chen T."/>
        </authorList>
    </citation>
    <scope>NUCLEOTIDE SEQUENCE</scope>
    <source>
        <strain evidence="1">Nanhai2018</strain>
        <tissue evidence="1">Muscle</tissue>
    </source>
</reference>
<gene>
    <name evidence="1" type="ORF">HOLleu_05603</name>
</gene>